<dbReference type="RefSeq" id="WP_149766463.1">
    <property type="nucleotide sequence ID" value="NZ_FTMK01000024.1"/>
</dbReference>
<protein>
    <recommendedName>
        <fullName evidence="3">Acyl-CoA transferase</fullName>
    </recommendedName>
</protein>
<evidence type="ECO:0000313" key="1">
    <source>
        <dbReference type="EMBL" id="SIR08512.1"/>
    </source>
</evidence>
<reference evidence="1 2" key="1">
    <citation type="submission" date="2017-01" db="EMBL/GenBank/DDBJ databases">
        <authorList>
            <person name="Varghese N."/>
            <person name="Submissions S."/>
        </authorList>
    </citation>
    <scope>NUCLEOTIDE SEQUENCE [LARGE SCALE GENOMIC DNA]</scope>
    <source>
        <strain evidence="1 2">ATCC 700171</strain>
    </source>
</reference>
<sequence length="142" mass="15238">MTTKRETVLSALFTLLQGLGGGATILRNEVLPERIPPGGLLILRDGTPGNAEVTLSPLRYHWQHRAEVELFVRGSSNLELAFDVLAERVGMAIAADRTLGGVCDWIETDAPEPADLAVEGAPKIKAAVLILTLHYTSNDPLA</sequence>
<dbReference type="EMBL" id="FTMK01000024">
    <property type="protein sequence ID" value="SIR08512.1"/>
    <property type="molecule type" value="Genomic_DNA"/>
</dbReference>
<name>A0A1N6Y1J1_9RHOB</name>
<organism evidence="1 2">
    <name type="scientific">Paracoccus thiocyanatus</name>
    <dbReference type="NCBI Taxonomy" id="34006"/>
    <lineage>
        <taxon>Bacteria</taxon>
        <taxon>Pseudomonadati</taxon>
        <taxon>Pseudomonadota</taxon>
        <taxon>Alphaproteobacteria</taxon>
        <taxon>Rhodobacterales</taxon>
        <taxon>Paracoccaceae</taxon>
        <taxon>Paracoccus</taxon>
    </lineage>
</organism>
<dbReference type="OrthoDB" id="7205837at2"/>
<proteinExistence type="predicted"/>
<evidence type="ECO:0008006" key="3">
    <source>
        <dbReference type="Google" id="ProtNLM"/>
    </source>
</evidence>
<accession>A0A1N6Y1J1</accession>
<dbReference type="Proteomes" id="UP000323956">
    <property type="component" value="Unassembled WGS sequence"/>
</dbReference>
<gene>
    <name evidence="1" type="ORF">SAMN05421641_12417</name>
</gene>
<dbReference type="AlphaFoldDB" id="A0A1N6Y1J1"/>
<evidence type="ECO:0000313" key="2">
    <source>
        <dbReference type="Proteomes" id="UP000323956"/>
    </source>
</evidence>